<accession>J9FJS9</accession>
<gene>
    <name evidence="1" type="ORF">EVA_16742</name>
</gene>
<evidence type="ECO:0000313" key="1">
    <source>
        <dbReference type="EMBL" id="EJW95151.1"/>
    </source>
</evidence>
<reference evidence="1" key="1">
    <citation type="journal article" date="2012" name="PLoS ONE">
        <title>Gene sets for utilization of primary and secondary nutrition supplies in the distal gut of endangered iberian lynx.</title>
        <authorList>
            <person name="Alcaide M."/>
            <person name="Messina E."/>
            <person name="Richter M."/>
            <person name="Bargiela R."/>
            <person name="Peplies J."/>
            <person name="Huws S.A."/>
            <person name="Newbold C.J."/>
            <person name="Golyshin P.N."/>
            <person name="Simon M.A."/>
            <person name="Lopez G."/>
            <person name="Yakimov M.M."/>
            <person name="Ferrer M."/>
        </authorList>
    </citation>
    <scope>NUCLEOTIDE SEQUENCE</scope>
</reference>
<sequence length="225" mass="25487">MRYGAERVAVISENPEIVRISGSIEPVPPDKYDEPLGVLQAPLGLPAQDMRKVADLGFNIIVRPQNYVDVNEEKIDSIFKRIDEAGVKVHAMMPCGREAVGFPNKLGYMSDKLNDAHMQLIMLEHYTQLRFANIKGLVELAEGVSYNASRSYVIDPLEQKKISVDTALRRWALTDEERNIRVNYIRPFYMPVNGRPLMETNLQYVADIKKSVEERGYTIGKAGVF</sequence>
<dbReference type="EMBL" id="AMCI01005969">
    <property type="protein sequence ID" value="EJW95151.1"/>
    <property type="molecule type" value="Genomic_DNA"/>
</dbReference>
<protein>
    <submittedName>
        <fullName evidence="1">Uncharacterized protein</fullName>
    </submittedName>
</protein>
<proteinExistence type="predicted"/>
<name>J9FJS9_9ZZZZ</name>
<dbReference type="Pfam" id="PF18949">
    <property type="entry name" value="DUF5693"/>
    <property type="match status" value="1"/>
</dbReference>
<dbReference type="InterPro" id="IPR043748">
    <property type="entry name" value="DUF5693"/>
</dbReference>
<comment type="caution">
    <text evidence="1">The sequence shown here is derived from an EMBL/GenBank/DDBJ whole genome shotgun (WGS) entry which is preliminary data.</text>
</comment>
<organism evidence="1">
    <name type="scientific">gut metagenome</name>
    <dbReference type="NCBI Taxonomy" id="749906"/>
    <lineage>
        <taxon>unclassified sequences</taxon>
        <taxon>metagenomes</taxon>
        <taxon>organismal metagenomes</taxon>
    </lineage>
</organism>
<feature type="non-terminal residue" evidence="1">
    <location>
        <position position="225"/>
    </location>
</feature>
<dbReference type="AlphaFoldDB" id="J9FJS9"/>